<organism evidence="1 2">
    <name type="scientific">Amantichitinum ursilacus</name>
    <dbReference type="NCBI Taxonomy" id="857265"/>
    <lineage>
        <taxon>Bacteria</taxon>
        <taxon>Pseudomonadati</taxon>
        <taxon>Pseudomonadota</taxon>
        <taxon>Betaproteobacteria</taxon>
        <taxon>Neisseriales</taxon>
        <taxon>Chitinibacteraceae</taxon>
        <taxon>Amantichitinum</taxon>
    </lineage>
</organism>
<dbReference type="AlphaFoldDB" id="A0A0N0GNY2"/>
<gene>
    <name evidence="1" type="ORF">WG78_10950</name>
</gene>
<evidence type="ECO:0000313" key="2">
    <source>
        <dbReference type="Proteomes" id="UP000037939"/>
    </source>
</evidence>
<proteinExistence type="predicted"/>
<sequence length="64" mass="7196">MKHPNCEHIYNLGEAQRHISTATQCLARDDDGYLLGVIRDHLSQAIAAIQNVRDPDIQIARTDI</sequence>
<dbReference type="STRING" id="857265.WG78_10950"/>
<dbReference type="RefSeq" id="WP_053937839.1">
    <property type="nucleotide sequence ID" value="NZ_LAQT01000008.1"/>
</dbReference>
<comment type="caution">
    <text evidence="1">The sequence shown here is derived from an EMBL/GenBank/DDBJ whole genome shotgun (WGS) entry which is preliminary data.</text>
</comment>
<protein>
    <submittedName>
        <fullName evidence="1">Uncharacterized protein</fullName>
    </submittedName>
</protein>
<dbReference type="EMBL" id="LAQT01000008">
    <property type="protein sequence ID" value="KPC53003.1"/>
    <property type="molecule type" value="Genomic_DNA"/>
</dbReference>
<accession>A0A0N0GNY2</accession>
<keyword evidence="2" id="KW-1185">Reference proteome</keyword>
<name>A0A0N0GNY2_9NEIS</name>
<reference evidence="1 2" key="1">
    <citation type="submission" date="2015-07" db="EMBL/GenBank/DDBJ databases">
        <title>Draft genome sequence of the Amantichitinum ursilacus IGB-41, a new chitin-degrading bacterium.</title>
        <authorList>
            <person name="Kirstahler P."/>
            <person name="Guenther M."/>
            <person name="Grumaz C."/>
            <person name="Rupp S."/>
            <person name="Zibek S."/>
            <person name="Sohn K."/>
        </authorList>
    </citation>
    <scope>NUCLEOTIDE SEQUENCE [LARGE SCALE GENOMIC DNA]</scope>
    <source>
        <strain evidence="1 2">IGB-41</strain>
    </source>
</reference>
<dbReference type="Proteomes" id="UP000037939">
    <property type="component" value="Unassembled WGS sequence"/>
</dbReference>
<evidence type="ECO:0000313" key="1">
    <source>
        <dbReference type="EMBL" id="KPC53003.1"/>
    </source>
</evidence>